<organism evidence="2 3">
    <name type="scientific">Oceanobacillus sojae</name>
    <dbReference type="NCBI Taxonomy" id="582851"/>
    <lineage>
        <taxon>Bacteria</taxon>
        <taxon>Bacillati</taxon>
        <taxon>Bacillota</taxon>
        <taxon>Bacilli</taxon>
        <taxon>Bacillales</taxon>
        <taxon>Bacillaceae</taxon>
        <taxon>Oceanobacillus</taxon>
    </lineage>
</organism>
<evidence type="ECO:0000313" key="2">
    <source>
        <dbReference type="EMBL" id="GEN86938.1"/>
    </source>
</evidence>
<evidence type="ECO:0000259" key="1">
    <source>
        <dbReference type="Pfam" id="PF06114"/>
    </source>
</evidence>
<keyword evidence="3" id="KW-1185">Reference proteome</keyword>
<reference evidence="2 3" key="1">
    <citation type="submission" date="2019-07" db="EMBL/GenBank/DDBJ databases">
        <title>Whole genome shotgun sequence of Oceanobacillus sojae NBRC 105379.</title>
        <authorList>
            <person name="Hosoyama A."/>
            <person name="Uohara A."/>
            <person name="Ohji S."/>
            <person name="Ichikawa N."/>
        </authorList>
    </citation>
    <scope>NUCLEOTIDE SEQUENCE [LARGE SCALE GENOMIC DNA]</scope>
    <source>
        <strain evidence="2 3">NBRC 105379</strain>
    </source>
</reference>
<dbReference type="STRING" id="582851.GCA_900162665_00800"/>
<feature type="domain" description="IrrE N-terminal-like" evidence="1">
    <location>
        <begin position="12"/>
        <end position="123"/>
    </location>
</feature>
<dbReference type="AlphaFoldDB" id="A0A511ZHL6"/>
<proteinExistence type="predicted"/>
<evidence type="ECO:0000313" key="3">
    <source>
        <dbReference type="Proteomes" id="UP000321558"/>
    </source>
</evidence>
<name>A0A511ZHL6_9BACI</name>
<dbReference type="Pfam" id="PF06114">
    <property type="entry name" value="Peptidase_M78"/>
    <property type="match status" value="1"/>
</dbReference>
<sequence>MYEKLLNHASKYNVEVYEKSMVKNVKGLYADNIIWINKNYLKTSADKASILAEELGHYHTTVGDIIDQSKIANRKQELRARAWAYEKTIPISKIIEAHRLNLRNKYELANYLEVTEAFLEAALQRYKDKYGLSVYYDNYTVCFDPLGVIEWFDCRDF</sequence>
<dbReference type="RefSeq" id="WP_147209968.1">
    <property type="nucleotide sequence ID" value="NZ_BJYM01000006.1"/>
</dbReference>
<comment type="caution">
    <text evidence="2">The sequence shown here is derived from an EMBL/GenBank/DDBJ whole genome shotgun (WGS) entry which is preliminary data.</text>
</comment>
<gene>
    <name evidence="2" type="ORF">OSO01_16770</name>
</gene>
<dbReference type="InterPro" id="IPR010359">
    <property type="entry name" value="IrrE_HExxH"/>
</dbReference>
<dbReference type="Proteomes" id="UP000321558">
    <property type="component" value="Unassembled WGS sequence"/>
</dbReference>
<dbReference type="OrthoDB" id="1707128at2"/>
<dbReference type="EMBL" id="BJYM01000006">
    <property type="protein sequence ID" value="GEN86938.1"/>
    <property type="molecule type" value="Genomic_DNA"/>
</dbReference>
<protein>
    <submittedName>
        <fullName evidence="2">Membrane protein</fullName>
    </submittedName>
</protein>
<accession>A0A511ZHL6</accession>